<name>A0A0W8IFI0_9MICC</name>
<dbReference type="RefSeq" id="WP_058888211.1">
    <property type="nucleotide sequence ID" value="NZ_LQBM01000003.1"/>
</dbReference>
<dbReference type="STRING" id="317018.AVL63_00060"/>
<dbReference type="PANTHER" id="PTHR43103">
    <property type="entry name" value="NUCLEOSIDE-DIPHOSPHATE-SUGAR EPIMERASE"/>
    <property type="match status" value="1"/>
</dbReference>
<dbReference type="InterPro" id="IPR001509">
    <property type="entry name" value="Epimerase_deHydtase"/>
</dbReference>
<evidence type="ECO:0000313" key="5">
    <source>
        <dbReference type="Proteomes" id="UP000054023"/>
    </source>
</evidence>
<dbReference type="EMBL" id="LQBM01000003">
    <property type="protein sequence ID" value="KUG58528.1"/>
    <property type="molecule type" value="Genomic_DNA"/>
</dbReference>
<dbReference type="SUPFAM" id="SSF51735">
    <property type="entry name" value="NAD(P)-binding Rossmann-fold domains"/>
    <property type="match status" value="1"/>
</dbReference>
<accession>A0A0W8IFI0</accession>
<evidence type="ECO:0000313" key="4">
    <source>
        <dbReference type="EMBL" id="KUG58528.1"/>
    </source>
</evidence>
<dbReference type="Gene3D" id="3.40.50.720">
    <property type="entry name" value="NAD(P)-binding Rossmann-like Domain"/>
    <property type="match status" value="1"/>
</dbReference>
<dbReference type="AlphaFoldDB" id="A0A0W8IFI0"/>
<evidence type="ECO:0000256" key="1">
    <source>
        <dbReference type="ARBA" id="ARBA00022857"/>
    </source>
</evidence>
<dbReference type="Pfam" id="PF01370">
    <property type="entry name" value="Epimerase"/>
    <property type="match status" value="1"/>
</dbReference>
<gene>
    <name evidence="4" type="ORF">AVL63_00060</name>
</gene>
<dbReference type="GO" id="GO:0016491">
    <property type="term" value="F:oxidoreductase activity"/>
    <property type="evidence" value="ECO:0007669"/>
    <property type="project" value="InterPro"/>
</dbReference>
<organism evidence="4 5">
    <name type="scientific">Nesterenkonia jeotgali</name>
    <dbReference type="NCBI Taxonomy" id="317018"/>
    <lineage>
        <taxon>Bacteria</taxon>
        <taxon>Bacillati</taxon>
        <taxon>Actinomycetota</taxon>
        <taxon>Actinomycetes</taxon>
        <taxon>Micrococcales</taxon>
        <taxon>Micrococcaceae</taxon>
        <taxon>Nesterenkonia</taxon>
    </lineage>
</organism>
<keyword evidence="5" id="KW-1185">Reference proteome</keyword>
<dbReference type="InterPro" id="IPR036291">
    <property type="entry name" value="NAD(P)-bd_dom_sf"/>
</dbReference>
<comment type="caution">
    <text evidence="4">The sequence shown here is derived from an EMBL/GenBank/DDBJ whole genome shotgun (WGS) entry which is preliminary data.</text>
</comment>
<keyword evidence="1" id="KW-0521">NADP</keyword>
<dbReference type="OrthoDB" id="9801785at2"/>
<protein>
    <submittedName>
        <fullName evidence="4">NAD-dependent epimerase</fullName>
    </submittedName>
</protein>
<dbReference type="Gene3D" id="3.90.25.10">
    <property type="entry name" value="UDP-galactose 4-epimerase, domain 1"/>
    <property type="match status" value="1"/>
</dbReference>
<dbReference type="InterPro" id="IPR050005">
    <property type="entry name" value="DenD"/>
</dbReference>
<evidence type="ECO:0000256" key="2">
    <source>
        <dbReference type="ARBA" id="ARBA00023277"/>
    </source>
</evidence>
<keyword evidence="2" id="KW-0119">Carbohydrate metabolism</keyword>
<evidence type="ECO:0000259" key="3">
    <source>
        <dbReference type="Pfam" id="PF01370"/>
    </source>
</evidence>
<reference evidence="5" key="1">
    <citation type="submission" date="2015-12" db="EMBL/GenBank/DDBJ databases">
        <authorList>
            <person name="Nair G.R."/>
            <person name="Kaur G."/>
            <person name="Mayilraj S."/>
        </authorList>
    </citation>
    <scope>NUCLEOTIDE SEQUENCE [LARGE SCALE GENOMIC DNA]</scope>
    <source>
        <strain evidence="5">CD08_7</strain>
    </source>
</reference>
<dbReference type="PANTHER" id="PTHR43103:SF3">
    <property type="entry name" value="ADP-L-GLYCERO-D-MANNO-HEPTOSE-6-EPIMERASE"/>
    <property type="match status" value="1"/>
</dbReference>
<dbReference type="CDD" id="cd05238">
    <property type="entry name" value="Gne_like_SDR_e"/>
    <property type="match status" value="1"/>
</dbReference>
<proteinExistence type="predicted"/>
<dbReference type="NCBIfam" id="NF043036">
    <property type="entry name" value="ErythonDh"/>
    <property type="match status" value="1"/>
</dbReference>
<sequence length="319" mass="33582">MNIVVTGGAGFLGSRVITELLAAADAGKLPHPLTKVISLDLAACPIQDPRVVSLTGDLADSALLRQAVDADTAGIYHLAAVLSGGSAEDFDLSHRVNVEATHRLLEAARAIDSRPTFVFTSSLAVFGGAMPEVVPGNLATQPESTYGAFKAMGELLVNEYSRKGWVDARIARLPTISVRPGKPNSAASSFASGIIREPLQGIPAVCPVPPDTRMWLSSPNTAVANLVHAYLVPAAELPAWRVLDIPGVSVTVGEMLHALETVGGAEARALVSEVPDESIMEIVCSWPGVFDIERTLALGFAPDNSFESAVRQFHAEFIA</sequence>
<feature type="domain" description="NAD-dependent epimerase/dehydratase" evidence="3">
    <location>
        <begin position="3"/>
        <end position="199"/>
    </location>
</feature>
<dbReference type="Proteomes" id="UP000054023">
    <property type="component" value="Unassembled WGS sequence"/>
</dbReference>